<protein>
    <submittedName>
        <fullName evidence="3">Helix-turn-helix transcriptional regulator</fullName>
    </submittedName>
</protein>
<comment type="caution">
    <text evidence="3">The sequence shown here is derived from an EMBL/GenBank/DDBJ whole genome shotgun (WGS) entry which is preliminary data.</text>
</comment>
<dbReference type="EMBL" id="JAWLKA010000019">
    <property type="protein sequence ID" value="MDV6284601.1"/>
    <property type="molecule type" value="Genomic_DNA"/>
</dbReference>
<dbReference type="InterPro" id="IPR010982">
    <property type="entry name" value="Lambda_DNA-bd_dom_sf"/>
</dbReference>
<dbReference type="RefSeq" id="WP_306453431.1">
    <property type="nucleotide sequence ID" value="NZ_JAWLKA010000019.1"/>
</dbReference>
<dbReference type="Gene3D" id="1.10.260.40">
    <property type="entry name" value="lambda repressor-like DNA-binding domains"/>
    <property type="match status" value="2"/>
</dbReference>
<dbReference type="PANTHER" id="PTHR46797">
    <property type="entry name" value="HTH-TYPE TRANSCRIPTIONAL REGULATOR"/>
    <property type="match status" value="1"/>
</dbReference>
<dbReference type="Pfam" id="PF01381">
    <property type="entry name" value="HTH_3"/>
    <property type="match status" value="1"/>
</dbReference>
<evidence type="ECO:0000259" key="2">
    <source>
        <dbReference type="PROSITE" id="PS50943"/>
    </source>
</evidence>
<keyword evidence="1" id="KW-0238">DNA-binding</keyword>
<evidence type="ECO:0000256" key="1">
    <source>
        <dbReference type="ARBA" id="ARBA00023125"/>
    </source>
</evidence>
<dbReference type="Pfam" id="PF13560">
    <property type="entry name" value="HTH_31"/>
    <property type="match status" value="1"/>
</dbReference>
<dbReference type="PANTHER" id="PTHR46797:SF1">
    <property type="entry name" value="METHYLPHOSPHONATE SYNTHASE"/>
    <property type="match status" value="1"/>
</dbReference>
<dbReference type="InterPro" id="IPR050807">
    <property type="entry name" value="TransReg_Diox_bact_type"/>
</dbReference>
<organism evidence="3 4">
    <name type="scientific">Rhodococcus jostii</name>
    <dbReference type="NCBI Taxonomy" id="132919"/>
    <lineage>
        <taxon>Bacteria</taxon>
        <taxon>Bacillati</taxon>
        <taxon>Actinomycetota</taxon>
        <taxon>Actinomycetes</taxon>
        <taxon>Mycobacteriales</taxon>
        <taxon>Nocardiaceae</taxon>
        <taxon>Rhodococcus</taxon>
    </lineage>
</organism>
<dbReference type="InterPro" id="IPR001387">
    <property type="entry name" value="Cro/C1-type_HTH"/>
</dbReference>
<accession>A0ABU4CM02</accession>
<evidence type="ECO:0000313" key="3">
    <source>
        <dbReference type="EMBL" id="MDV6284601.1"/>
    </source>
</evidence>
<dbReference type="PROSITE" id="PS50943">
    <property type="entry name" value="HTH_CROC1"/>
    <property type="match status" value="2"/>
</dbReference>
<feature type="domain" description="HTH cro/C1-type" evidence="2">
    <location>
        <begin position="14"/>
        <end position="68"/>
    </location>
</feature>
<keyword evidence="4" id="KW-1185">Reference proteome</keyword>
<proteinExistence type="predicted"/>
<feature type="domain" description="HTH cro/C1-type" evidence="2">
    <location>
        <begin position="81"/>
        <end position="132"/>
    </location>
</feature>
<dbReference type="Proteomes" id="UP001185737">
    <property type="component" value="Unassembled WGS sequence"/>
</dbReference>
<gene>
    <name evidence="3" type="ORF">R3Q59_29340</name>
</gene>
<sequence>MSRRVMRGFDPARLEQLRKDSRLSRPELARAAGIGHATLYQWETGATSPQVDLLKRVTDVLGVQISDVVVVAEDERLPGDWRVLAGLLQPQLGKLAKLSTTTVAQVERGQAALTDETARKVSAALGISESVYRAAYERARSRPPGTPA</sequence>
<dbReference type="SMART" id="SM00530">
    <property type="entry name" value="HTH_XRE"/>
    <property type="match status" value="2"/>
</dbReference>
<reference evidence="3 4" key="1">
    <citation type="submission" date="2023-10" db="EMBL/GenBank/DDBJ databases">
        <title>Development of a sustainable strategy for remediation of hydrocarbon-contaminated territories based on the waste exchange concept.</title>
        <authorList>
            <person name="Krivoruchko A."/>
        </authorList>
    </citation>
    <scope>NUCLEOTIDE SEQUENCE [LARGE SCALE GENOMIC DNA]</scope>
    <source>
        <strain evidence="3 4">IEGM 60</strain>
    </source>
</reference>
<dbReference type="SUPFAM" id="SSF47413">
    <property type="entry name" value="lambda repressor-like DNA-binding domains"/>
    <property type="match status" value="2"/>
</dbReference>
<evidence type="ECO:0000313" key="4">
    <source>
        <dbReference type="Proteomes" id="UP001185737"/>
    </source>
</evidence>
<dbReference type="CDD" id="cd00093">
    <property type="entry name" value="HTH_XRE"/>
    <property type="match status" value="2"/>
</dbReference>
<name>A0ABU4CM02_RHOJO</name>